<dbReference type="AlphaFoldDB" id="A0A4U6QMP9"/>
<dbReference type="SUPFAM" id="SSF53850">
    <property type="entry name" value="Periplasmic binding protein-like II"/>
    <property type="match status" value="1"/>
</dbReference>
<evidence type="ECO:0000313" key="4">
    <source>
        <dbReference type="Proteomes" id="UP000306985"/>
    </source>
</evidence>
<dbReference type="SMART" id="SM00062">
    <property type="entry name" value="PBPb"/>
    <property type="match status" value="1"/>
</dbReference>
<name>A0A4U6QMP9_9ACTN</name>
<dbReference type="InterPro" id="IPR001638">
    <property type="entry name" value="Solute-binding_3/MltF_N"/>
</dbReference>
<protein>
    <submittedName>
        <fullName evidence="3">ABC transporter substrate-binding protein</fullName>
    </submittedName>
</protein>
<proteinExistence type="predicted"/>
<feature type="domain" description="Solute-binding protein family 3/N-terminal" evidence="2">
    <location>
        <begin position="62"/>
        <end position="290"/>
    </location>
</feature>
<gene>
    <name evidence="3" type="ORF">FDO65_10715</name>
</gene>
<keyword evidence="4" id="KW-1185">Reference proteome</keyword>
<dbReference type="EMBL" id="SZZH01000001">
    <property type="protein sequence ID" value="TKV61967.1"/>
    <property type="molecule type" value="Genomic_DNA"/>
</dbReference>
<sequence length="301" mass="30340">MAVLIGALAAVMAGCGGSDSAAGSASGAGPADSATAAAPAGSATVVPAARDLVPQDIRDRGTLVVATGEGYPPFEFYDEAGTTLQGVDPEMVAAIAGTLGLRPELQVLKFDGIIPGLQGGRFDMAAAAMGVTAERNQVVDFVTYFEGGASLLTRGGNPEGLTLDNLCGRTIGAQKGTIYVDNVLPKLTAACEANGQPAITVDVYPDAAQTNLAVSSGRAVGVVSDYGPLAYVAQQSNGQFSVLDANYDPAPYGFAVPKGSELAPAIEAAVEALIADGTYQQVLQKWNVSTGAITDPTVARG</sequence>
<keyword evidence="1" id="KW-0732">Signal</keyword>
<dbReference type="Pfam" id="PF00497">
    <property type="entry name" value="SBP_bac_3"/>
    <property type="match status" value="1"/>
</dbReference>
<dbReference type="PANTHER" id="PTHR35936:SF17">
    <property type="entry name" value="ARGININE-BINDING EXTRACELLULAR PROTEIN ARTP"/>
    <property type="match status" value="1"/>
</dbReference>
<comment type="caution">
    <text evidence="3">The sequence shown here is derived from an EMBL/GenBank/DDBJ whole genome shotgun (WGS) entry which is preliminary data.</text>
</comment>
<organism evidence="3 4">
    <name type="scientific">Nakamurella flava</name>
    <dbReference type="NCBI Taxonomy" id="2576308"/>
    <lineage>
        <taxon>Bacteria</taxon>
        <taxon>Bacillati</taxon>
        <taxon>Actinomycetota</taxon>
        <taxon>Actinomycetes</taxon>
        <taxon>Nakamurellales</taxon>
        <taxon>Nakamurellaceae</taxon>
        <taxon>Nakamurella</taxon>
    </lineage>
</organism>
<reference evidence="3 4" key="1">
    <citation type="submission" date="2019-05" db="EMBL/GenBank/DDBJ databases">
        <title>Nakamurella sp. N5BH11, whole genome shotgun sequence.</title>
        <authorList>
            <person name="Tuo L."/>
        </authorList>
    </citation>
    <scope>NUCLEOTIDE SEQUENCE [LARGE SCALE GENOMIC DNA]</scope>
    <source>
        <strain evidence="3 4">N5BH11</strain>
    </source>
</reference>
<accession>A0A4U6QMP9</accession>
<dbReference type="PANTHER" id="PTHR35936">
    <property type="entry name" value="MEMBRANE-BOUND LYTIC MUREIN TRANSGLYCOSYLASE F"/>
    <property type="match status" value="1"/>
</dbReference>
<dbReference type="OrthoDB" id="9762169at2"/>
<dbReference type="CDD" id="cd01004">
    <property type="entry name" value="PBP2_MidA_like"/>
    <property type="match status" value="1"/>
</dbReference>
<dbReference type="Proteomes" id="UP000306985">
    <property type="component" value="Unassembled WGS sequence"/>
</dbReference>
<evidence type="ECO:0000259" key="2">
    <source>
        <dbReference type="SMART" id="SM00062"/>
    </source>
</evidence>
<evidence type="ECO:0000256" key="1">
    <source>
        <dbReference type="ARBA" id="ARBA00022729"/>
    </source>
</evidence>
<evidence type="ECO:0000313" key="3">
    <source>
        <dbReference type="EMBL" id="TKV61967.1"/>
    </source>
</evidence>
<dbReference type="Gene3D" id="3.40.190.10">
    <property type="entry name" value="Periplasmic binding protein-like II"/>
    <property type="match status" value="2"/>
</dbReference>
<dbReference type="RefSeq" id="WP_137449272.1">
    <property type="nucleotide sequence ID" value="NZ_SZZH01000001.1"/>
</dbReference>